<feature type="compositionally biased region" description="Polar residues" evidence="1">
    <location>
        <begin position="30"/>
        <end position="41"/>
    </location>
</feature>
<dbReference type="RefSeq" id="XP_066665256.1">
    <property type="nucleotide sequence ID" value="XM_066815966.1"/>
</dbReference>
<accession>A0ABR1VNM3</accession>
<sequence length="139" mass="14862">MTIVIVEASFCNTAFPVAILTRCYTTSPYPTPSLQTRSSAITAAAPPPPPPETTAKTSRSLPSATPRLRPLRPRPRRIVLQGPVVRPARRRRHPLAPLHEPPDQDQQQHAADRGPDADARGGGGAEAAFLGTFAAVFSP</sequence>
<gene>
    <name evidence="2" type="ORF">PG997_011651</name>
</gene>
<evidence type="ECO:0000313" key="2">
    <source>
        <dbReference type="EMBL" id="KAK8071448.1"/>
    </source>
</evidence>
<reference evidence="2 3" key="1">
    <citation type="submission" date="2023-01" db="EMBL/GenBank/DDBJ databases">
        <title>Analysis of 21 Apiospora genomes using comparative genomics revels a genus with tremendous synthesis potential of carbohydrate active enzymes and secondary metabolites.</title>
        <authorList>
            <person name="Sorensen T."/>
        </authorList>
    </citation>
    <scope>NUCLEOTIDE SEQUENCE [LARGE SCALE GENOMIC DNA]</scope>
    <source>
        <strain evidence="2 3">CBS 114990</strain>
    </source>
</reference>
<dbReference type="EMBL" id="JAQQWN010000008">
    <property type="protein sequence ID" value="KAK8071448.1"/>
    <property type="molecule type" value="Genomic_DNA"/>
</dbReference>
<feature type="compositionally biased region" description="Basic and acidic residues" evidence="1">
    <location>
        <begin position="110"/>
        <end position="119"/>
    </location>
</feature>
<organism evidence="2 3">
    <name type="scientific">Apiospora hydei</name>
    <dbReference type="NCBI Taxonomy" id="1337664"/>
    <lineage>
        <taxon>Eukaryota</taxon>
        <taxon>Fungi</taxon>
        <taxon>Dikarya</taxon>
        <taxon>Ascomycota</taxon>
        <taxon>Pezizomycotina</taxon>
        <taxon>Sordariomycetes</taxon>
        <taxon>Xylariomycetidae</taxon>
        <taxon>Amphisphaeriales</taxon>
        <taxon>Apiosporaceae</taxon>
        <taxon>Apiospora</taxon>
    </lineage>
</organism>
<protein>
    <submittedName>
        <fullName evidence="2">Uncharacterized protein</fullName>
    </submittedName>
</protein>
<proteinExistence type="predicted"/>
<comment type="caution">
    <text evidence="2">The sequence shown here is derived from an EMBL/GenBank/DDBJ whole genome shotgun (WGS) entry which is preliminary data.</text>
</comment>
<feature type="compositionally biased region" description="Low complexity" evidence="1">
    <location>
        <begin position="53"/>
        <end position="68"/>
    </location>
</feature>
<dbReference type="Proteomes" id="UP001433268">
    <property type="component" value="Unassembled WGS sequence"/>
</dbReference>
<keyword evidence="3" id="KW-1185">Reference proteome</keyword>
<dbReference type="GeneID" id="92049026"/>
<name>A0ABR1VNM3_9PEZI</name>
<evidence type="ECO:0000313" key="3">
    <source>
        <dbReference type="Proteomes" id="UP001433268"/>
    </source>
</evidence>
<evidence type="ECO:0000256" key="1">
    <source>
        <dbReference type="SAM" id="MobiDB-lite"/>
    </source>
</evidence>
<feature type="region of interest" description="Disordered" evidence="1">
    <location>
        <begin position="30"/>
        <end position="125"/>
    </location>
</feature>